<gene>
    <name evidence="4" type="ORF">HMPREF1090_04174</name>
</gene>
<dbReference type="PROSITE" id="PS51186">
    <property type="entry name" value="GNAT"/>
    <property type="match status" value="1"/>
</dbReference>
<dbReference type="RefSeq" id="WP_002594015.1">
    <property type="nucleotide sequence ID" value="NZ_KB850983.1"/>
</dbReference>
<proteinExistence type="predicted"/>
<dbReference type="InterPro" id="IPR016181">
    <property type="entry name" value="Acyl_CoA_acyltransferase"/>
</dbReference>
<protein>
    <submittedName>
        <fullName evidence="4">Acetyltransferase</fullName>
    </submittedName>
</protein>
<sequence length="163" mass="18149">MDAITIRTAVPADLDAVAQVEAACFPAAEAADRKSLKERLDVFPQSFLVAEDGNRIIGFINGAVTNERTIGDEMFEDTSLHEPEGAYQSIFGLDVIEEYRRQGVASRLMEAMIERARSQGRRGLILTCKDRLIGYYETFGYVNMGISQSVHGGAVWYDMILEF</sequence>
<evidence type="ECO:0000256" key="1">
    <source>
        <dbReference type="ARBA" id="ARBA00022679"/>
    </source>
</evidence>
<dbReference type="GO" id="GO:0008080">
    <property type="term" value="F:N-acetyltransferase activity"/>
    <property type="evidence" value="ECO:0007669"/>
    <property type="project" value="UniProtKB-ARBA"/>
</dbReference>
<dbReference type="Gene3D" id="3.40.630.30">
    <property type="match status" value="1"/>
</dbReference>
<dbReference type="AlphaFoldDB" id="A0A0E2H606"/>
<comment type="caution">
    <text evidence="4">The sequence shown here is derived from an EMBL/GenBank/DDBJ whole genome shotgun (WGS) entry which is preliminary data.</text>
</comment>
<evidence type="ECO:0000259" key="3">
    <source>
        <dbReference type="PROSITE" id="PS51186"/>
    </source>
</evidence>
<dbReference type="SUPFAM" id="SSF55729">
    <property type="entry name" value="Acyl-CoA N-acyltransferases (Nat)"/>
    <property type="match status" value="1"/>
</dbReference>
<dbReference type="Proteomes" id="UP000013085">
    <property type="component" value="Unassembled WGS sequence"/>
</dbReference>
<evidence type="ECO:0000313" key="5">
    <source>
        <dbReference type="Proteomes" id="UP000013085"/>
    </source>
</evidence>
<keyword evidence="2" id="KW-0012">Acyltransferase</keyword>
<name>A0A0E2H606_9FIRM</name>
<dbReference type="PATRIC" id="fig|999408.3.peg.4473"/>
<dbReference type="InterPro" id="IPR051635">
    <property type="entry name" value="SNAT-like"/>
</dbReference>
<dbReference type="Pfam" id="PF00583">
    <property type="entry name" value="Acetyltransf_1"/>
    <property type="match status" value="1"/>
</dbReference>
<organism evidence="4 5">
    <name type="scientific">[Clostridium] clostridioforme 90A8</name>
    <dbReference type="NCBI Taxonomy" id="999408"/>
    <lineage>
        <taxon>Bacteria</taxon>
        <taxon>Bacillati</taxon>
        <taxon>Bacillota</taxon>
        <taxon>Clostridia</taxon>
        <taxon>Lachnospirales</taxon>
        <taxon>Lachnospiraceae</taxon>
        <taxon>Enterocloster</taxon>
    </lineage>
</organism>
<reference evidence="4 5" key="1">
    <citation type="submission" date="2013-01" db="EMBL/GenBank/DDBJ databases">
        <title>The Genome Sequence of Clostridium clostridioforme 90A8.</title>
        <authorList>
            <consortium name="The Broad Institute Genome Sequencing Platform"/>
            <person name="Earl A."/>
            <person name="Ward D."/>
            <person name="Feldgarden M."/>
            <person name="Gevers D."/>
            <person name="Courvalin P."/>
            <person name="Lambert T."/>
            <person name="Walker B."/>
            <person name="Young S.K."/>
            <person name="Zeng Q."/>
            <person name="Gargeya S."/>
            <person name="Fitzgerald M."/>
            <person name="Haas B."/>
            <person name="Abouelleil A."/>
            <person name="Alvarado L."/>
            <person name="Arachchi H.M."/>
            <person name="Berlin A.M."/>
            <person name="Chapman S.B."/>
            <person name="Dewar J."/>
            <person name="Goldberg J."/>
            <person name="Griggs A."/>
            <person name="Gujja S."/>
            <person name="Hansen M."/>
            <person name="Howarth C."/>
            <person name="Imamovic A."/>
            <person name="Larimer J."/>
            <person name="McCowan C."/>
            <person name="Murphy C."/>
            <person name="Neiman D."/>
            <person name="Pearson M."/>
            <person name="Priest M."/>
            <person name="Roberts A."/>
            <person name="Saif S."/>
            <person name="Shea T."/>
            <person name="Sisk P."/>
            <person name="Sykes S."/>
            <person name="Wortman J."/>
            <person name="Nusbaum C."/>
            <person name="Birren B."/>
        </authorList>
    </citation>
    <scope>NUCLEOTIDE SEQUENCE [LARGE SCALE GENOMIC DNA]</scope>
    <source>
        <strain evidence="4 5">90A8</strain>
    </source>
</reference>
<dbReference type="EMBL" id="AGYR01000046">
    <property type="protein sequence ID" value="ENZ10501.1"/>
    <property type="molecule type" value="Genomic_DNA"/>
</dbReference>
<evidence type="ECO:0000256" key="2">
    <source>
        <dbReference type="ARBA" id="ARBA00023315"/>
    </source>
</evidence>
<dbReference type="CDD" id="cd04301">
    <property type="entry name" value="NAT_SF"/>
    <property type="match status" value="1"/>
</dbReference>
<keyword evidence="1 4" id="KW-0808">Transferase</keyword>
<evidence type="ECO:0000313" key="4">
    <source>
        <dbReference type="EMBL" id="ENZ10501.1"/>
    </source>
</evidence>
<accession>A0A0E2H606</accession>
<dbReference type="PANTHER" id="PTHR10908">
    <property type="entry name" value="SEROTONIN N-ACETYLTRANSFERASE"/>
    <property type="match status" value="1"/>
</dbReference>
<feature type="domain" description="N-acetyltransferase" evidence="3">
    <location>
        <begin position="4"/>
        <end position="162"/>
    </location>
</feature>
<dbReference type="HOGENOM" id="CLU_061829_2_0_9"/>
<dbReference type="InterPro" id="IPR000182">
    <property type="entry name" value="GNAT_dom"/>
</dbReference>
<dbReference type="PANTHER" id="PTHR10908:SF0">
    <property type="entry name" value="SEROTONIN N-ACETYLTRANSFERASE"/>
    <property type="match status" value="1"/>
</dbReference>